<dbReference type="WBParaSite" id="GPLIN_001625300">
    <property type="protein sequence ID" value="GPLIN_001625300"/>
    <property type="gene ID" value="GPLIN_001625300"/>
</dbReference>
<evidence type="ECO:0000313" key="2">
    <source>
        <dbReference type="Proteomes" id="UP000050741"/>
    </source>
</evidence>
<feature type="compositionally biased region" description="Basic and acidic residues" evidence="1">
    <location>
        <begin position="17"/>
        <end position="33"/>
    </location>
</feature>
<organism evidence="2 3">
    <name type="scientific">Globodera pallida</name>
    <name type="common">Potato cyst nematode worm</name>
    <name type="synonym">Heterodera pallida</name>
    <dbReference type="NCBI Taxonomy" id="36090"/>
    <lineage>
        <taxon>Eukaryota</taxon>
        <taxon>Metazoa</taxon>
        <taxon>Ecdysozoa</taxon>
        <taxon>Nematoda</taxon>
        <taxon>Chromadorea</taxon>
        <taxon>Rhabditida</taxon>
        <taxon>Tylenchina</taxon>
        <taxon>Tylenchomorpha</taxon>
        <taxon>Tylenchoidea</taxon>
        <taxon>Heteroderidae</taxon>
        <taxon>Heteroderinae</taxon>
        <taxon>Globodera</taxon>
    </lineage>
</organism>
<name>A0A183CTP5_GLOPA</name>
<dbReference type="AlphaFoldDB" id="A0A183CTP5"/>
<sequence>SSKVKRFQQSKPSTLSRTERTEPKTTKKRAEER</sequence>
<evidence type="ECO:0000256" key="1">
    <source>
        <dbReference type="SAM" id="MobiDB-lite"/>
    </source>
</evidence>
<keyword evidence="2" id="KW-1185">Reference proteome</keyword>
<accession>A0A183CTP5</accession>
<reference evidence="2" key="1">
    <citation type="submission" date="2013-12" db="EMBL/GenBank/DDBJ databases">
        <authorList>
            <person name="Aslett M."/>
        </authorList>
    </citation>
    <scope>NUCLEOTIDE SEQUENCE [LARGE SCALE GENOMIC DNA]</scope>
    <source>
        <strain evidence="2">Lindley</strain>
    </source>
</reference>
<proteinExistence type="predicted"/>
<reference evidence="2" key="2">
    <citation type="submission" date="2014-05" db="EMBL/GenBank/DDBJ databases">
        <title>The genome and life-stage specific transcriptomes of Globodera pallida elucidate key aspects of plant parasitism by a cyst nematode.</title>
        <authorList>
            <person name="Cotton J.A."/>
            <person name="Lilley C.J."/>
            <person name="Jones L.M."/>
            <person name="Kikuchi T."/>
            <person name="Reid A.J."/>
            <person name="Thorpe P."/>
            <person name="Tsai I.J."/>
            <person name="Beasley H."/>
            <person name="Blok V."/>
            <person name="Cock P.J.A."/>
            <person name="Van den Akker S.E."/>
            <person name="Holroyd N."/>
            <person name="Hunt M."/>
            <person name="Mantelin S."/>
            <person name="Naghra H."/>
            <person name="Pain A."/>
            <person name="Palomares-Rius J.E."/>
            <person name="Zarowiecki M."/>
            <person name="Berriman M."/>
            <person name="Jones J.T."/>
            <person name="Urwin P.E."/>
        </authorList>
    </citation>
    <scope>NUCLEOTIDE SEQUENCE [LARGE SCALE GENOMIC DNA]</scope>
    <source>
        <strain evidence="2">Lindley</strain>
    </source>
</reference>
<feature type="region of interest" description="Disordered" evidence="1">
    <location>
        <begin position="1"/>
        <end position="33"/>
    </location>
</feature>
<evidence type="ECO:0000313" key="3">
    <source>
        <dbReference type="WBParaSite" id="GPLIN_001625300"/>
    </source>
</evidence>
<reference evidence="3" key="3">
    <citation type="submission" date="2016-06" db="UniProtKB">
        <authorList>
            <consortium name="WormBaseParasite"/>
        </authorList>
    </citation>
    <scope>IDENTIFICATION</scope>
</reference>
<dbReference type="Proteomes" id="UP000050741">
    <property type="component" value="Unassembled WGS sequence"/>
</dbReference>
<protein>
    <submittedName>
        <fullName evidence="3">Tat protein</fullName>
    </submittedName>
</protein>